<proteinExistence type="predicted"/>
<protein>
    <submittedName>
        <fullName evidence="2">Uncharacterized protein</fullName>
    </submittedName>
</protein>
<comment type="caution">
    <text evidence="2">The sequence shown here is derived from an EMBL/GenBank/DDBJ whole genome shotgun (WGS) entry which is preliminary data.</text>
</comment>
<dbReference type="Proteomes" id="UP001460270">
    <property type="component" value="Unassembled WGS sequence"/>
</dbReference>
<evidence type="ECO:0000256" key="1">
    <source>
        <dbReference type="SAM" id="MobiDB-lite"/>
    </source>
</evidence>
<reference evidence="3" key="1">
    <citation type="submission" date="2024-04" db="EMBL/GenBank/DDBJ databases">
        <title>Salinicola lusitanus LLJ914,a marine bacterium isolated from the Okinawa Trough.</title>
        <authorList>
            <person name="Li J."/>
        </authorList>
    </citation>
    <scope>NUCLEOTIDE SEQUENCE [LARGE SCALE GENOMIC DNA]</scope>
</reference>
<feature type="region of interest" description="Disordered" evidence="1">
    <location>
        <begin position="155"/>
        <end position="225"/>
    </location>
</feature>
<evidence type="ECO:0000313" key="2">
    <source>
        <dbReference type="EMBL" id="KAK7906808.1"/>
    </source>
</evidence>
<keyword evidence="3" id="KW-1185">Reference proteome</keyword>
<feature type="region of interest" description="Disordered" evidence="1">
    <location>
        <begin position="21"/>
        <end position="132"/>
    </location>
</feature>
<dbReference type="AlphaFoldDB" id="A0AAW0NWI4"/>
<feature type="compositionally biased region" description="Low complexity" evidence="1">
    <location>
        <begin position="165"/>
        <end position="185"/>
    </location>
</feature>
<feature type="compositionally biased region" description="Pro residues" evidence="1">
    <location>
        <begin position="186"/>
        <end position="195"/>
    </location>
</feature>
<organism evidence="2 3">
    <name type="scientific">Mugilogobius chulae</name>
    <name type="common">yellowstripe goby</name>
    <dbReference type="NCBI Taxonomy" id="88201"/>
    <lineage>
        <taxon>Eukaryota</taxon>
        <taxon>Metazoa</taxon>
        <taxon>Chordata</taxon>
        <taxon>Craniata</taxon>
        <taxon>Vertebrata</taxon>
        <taxon>Euteleostomi</taxon>
        <taxon>Actinopterygii</taxon>
        <taxon>Neopterygii</taxon>
        <taxon>Teleostei</taxon>
        <taxon>Neoteleostei</taxon>
        <taxon>Acanthomorphata</taxon>
        <taxon>Gobiaria</taxon>
        <taxon>Gobiiformes</taxon>
        <taxon>Gobioidei</taxon>
        <taxon>Gobiidae</taxon>
        <taxon>Gobionellinae</taxon>
        <taxon>Mugilogobius</taxon>
    </lineage>
</organism>
<accession>A0AAW0NWI4</accession>
<gene>
    <name evidence="2" type="ORF">WMY93_015420</name>
</gene>
<name>A0AAW0NWI4_9GOBI</name>
<feature type="compositionally biased region" description="Pro residues" evidence="1">
    <location>
        <begin position="72"/>
        <end position="81"/>
    </location>
</feature>
<sequence>MEYAVHPLQLHFDPAPTLPCPAGLTLPPHPAQVQHPSSSSPGPTTPPHPVQVPFFLLVQPRSHHPSSSSPGPTLPPRPAQVPPHLLIQPRSEHPSSLSPGTPPRNDQPRSHTRPVPPYLSHCGLPGKSSRALPSRPAQVPLFLLIQPRSYRTSSISPGSTLLIQPRSHSSSSSSPGPISSSSSPGPTLPPRPAQVPPHLLTQPRSHTPARPVPPYLSHCGLPGKS</sequence>
<dbReference type="EMBL" id="JBBPFD010000011">
    <property type="protein sequence ID" value="KAK7906808.1"/>
    <property type="molecule type" value="Genomic_DNA"/>
</dbReference>
<evidence type="ECO:0000313" key="3">
    <source>
        <dbReference type="Proteomes" id="UP001460270"/>
    </source>
</evidence>